<keyword evidence="4" id="KW-1133">Transmembrane helix</keyword>
<feature type="transmembrane region" description="Helical" evidence="4">
    <location>
        <begin position="714"/>
        <end position="732"/>
    </location>
</feature>
<dbReference type="Gene3D" id="2.80.10.50">
    <property type="match status" value="1"/>
</dbReference>
<evidence type="ECO:0000256" key="3">
    <source>
        <dbReference type="SAM" id="MobiDB-lite"/>
    </source>
</evidence>
<organism evidence="6 7">
    <name type="scientific">Nostoc spongiaeforme FACHB-130</name>
    <dbReference type="NCBI Taxonomy" id="1357510"/>
    <lineage>
        <taxon>Bacteria</taxon>
        <taxon>Bacillati</taxon>
        <taxon>Cyanobacteriota</taxon>
        <taxon>Cyanophyceae</taxon>
        <taxon>Nostocales</taxon>
        <taxon>Nostocaceae</taxon>
        <taxon>Nostoc</taxon>
    </lineage>
</organism>
<keyword evidence="1" id="KW-0732">Signal</keyword>
<feature type="domain" description="LamG-like jellyroll fold" evidence="5">
    <location>
        <begin position="96"/>
        <end position="230"/>
    </location>
</feature>
<dbReference type="InterPro" id="IPR006558">
    <property type="entry name" value="LamG-like"/>
</dbReference>
<dbReference type="EMBL" id="JACJTB010000007">
    <property type="protein sequence ID" value="MBD2594380.1"/>
    <property type="molecule type" value="Genomic_DNA"/>
</dbReference>
<comment type="caution">
    <text evidence="6">The sequence shown here is derived from an EMBL/GenBank/DDBJ whole genome shotgun (WGS) entry which is preliminary data.</text>
</comment>
<dbReference type="PANTHER" id="PTHR42535:SF2">
    <property type="entry name" value="CHROMOSOME UNDETERMINED SCAFFOLD_146, WHOLE GENOME SHOTGUN SEQUENCE"/>
    <property type="match status" value="1"/>
</dbReference>
<dbReference type="RefSeq" id="WP_190967255.1">
    <property type="nucleotide sequence ID" value="NZ_JACJTB010000007.1"/>
</dbReference>
<evidence type="ECO:0000313" key="6">
    <source>
        <dbReference type="EMBL" id="MBD2594380.1"/>
    </source>
</evidence>
<evidence type="ECO:0000256" key="4">
    <source>
        <dbReference type="SAM" id="Phobius"/>
    </source>
</evidence>
<keyword evidence="2" id="KW-1015">Disulfide bond</keyword>
<evidence type="ECO:0000256" key="2">
    <source>
        <dbReference type="ARBA" id="ARBA00023157"/>
    </source>
</evidence>
<reference evidence="6 7" key="1">
    <citation type="journal article" date="2020" name="ISME J.">
        <title>Comparative genomics reveals insights into cyanobacterial evolution and habitat adaptation.</title>
        <authorList>
            <person name="Chen M.Y."/>
            <person name="Teng W.K."/>
            <person name="Zhao L."/>
            <person name="Hu C.X."/>
            <person name="Zhou Y.K."/>
            <person name="Han B.P."/>
            <person name="Song L.R."/>
            <person name="Shu W.S."/>
        </authorList>
    </citation>
    <scope>NUCLEOTIDE SEQUENCE [LARGE SCALE GENOMIC DNA]</scope>
    <source>
        <strain evidence="6 7">FACHB-130</strain>
    </source>
</reference>
<dbReference type="SUPFAM" id="SSF49899">
    <property type="entry name" value="Concanavalin A-like lectins/glucanases"/>
    <property type="match status" value="2"/>
</dbReference>
<feature type="region of interest" description="Disordered" evidence="3">
    <location>
        <begin position="681"/>
        <end position="706"/>
    </location>
</feature>
<dbReference type="Proteomes" id="UP000603457">
    <property type="component" value="Unassembled WGS sequence"/>
</dbReference>
<name>A0ABR8FTX0_9NOSO</name>
<evidence type="ECO:0000313" key="7">
    <source>
        <dbReference type="Proteomes" id="UP000603457"/>
    </source>
</evidence>
<sequence length="734" mass="81298">MQAAEKLSKIVSNSDAWILSSAEFQELATELIKQGLVAHYPFNGNADDSSGNGLHGSVYGATLTKDRFGNSNSAYQFDGIDDYIEIPHNDLLNLTDNFTISLWINQPEDNSLKGYRLIDKTTAGVNDGYNFDTYDGSTGRRLRLTGGKQNVSAHTAYSLNEWHHVAVVFSKGVSTFYLDGNLDGSGQHHSETVSTNSLTLKIGAAHNSHTEFFKGVIDDVRIYNRALSEVDIQELYEFPTAFRQCVLEFNGQNNYVSLPAVNIDYSQGFSVEAWVRYNSFKYWSRIIDFGNGVNSNNIVFANPETTNQLALDVKTSAGERRITSAAVLETGKWMHLAATIDQSGLAKLYKNGELIQSGQLQLPANINRTQNYIGRSNWPQDGYFDGQISEVRVWNIARSQAEIQQHLHSRLAGNEDGLVGYWQLNECSGTVVADKTSRANNGTVNGAIWQQQELLIKPAPATNIEPEKNSTNAAVNLANNSKIRLQSWKGDYLHRPDSQQGVTTWGTGVGNEWLVKSVSDRIIKLKSWKGDYLHRPDSEQGVTTGSTDVGNEWLVESVSDRTIRLKSWKGDYLHRPDSQQGVTTWGTGIGNEWKLEVIPVEDSKPTAEQVTPVAPVTPPSPPETNNLPVVEQVKPVQPVTPPSPPETNHLPVAEQVTPVEPVTPQPETNNLPVAEQVAPVKPVTPQPKPDTNHVKANNNQPQTPTKAKYDKTDLIVYLFLILLVLLIAWQLFKQ</sequence>
<dbReference type="Gene3D" id="2.60.120.200">
    <property type="match status" value="2"/>
</dbReference>
<keyword evidence="4" id="KW-0472">Membrane</keyword>
<dbReference type="Pfam" id="PF13385">
    <property type="entry name" value="Laminin_G_3"/>
    <property type="match status" value="2"/>
</dbReference>
<evidence type="ECO:0000259" key="5">
    <source>
        <dbReference type="SMART" id="SM00560"/>
    </source>
</evidence>
<dbReference type="InterPro" id="IPR008999">
    <property type="entry name" value="Actin-crosslinking"/>
</dbReference>
<feature type="compositionally biased region" description="Polar residues" evidence="3">
    <location>
        <begin position="694"/>
        <end position="705"/>
    </location>
</feature>
<evidence type="ECO:0000256" key="1">
    <source>
        <dbReference type="ARBA" id="ARBA00022729"/>
    </source>
</evidence>
<keyword evidence="7" id="KW-1185">Reference proteome</keyword>
<protein>
    <recommendedName>
        <fullName evidence="5">LamG-like jellyroll fold domain-containing protein</fullName>
    </recommendedName>
</protein>
<proteinExistence type="predicted"/>
<dbReference type="SUPFAM" id="SSF50405">
    <property type="entry name" value="Actin-crosslinking proteins"/>
    <property type="match status" value="1"/>
</dbReference>
<dbReference type="InterPro" id="IPR013320">
    <property type="entry name" value="ConA-like_dom_sf"/>
</dbReference>
<feature type="domain" description="LamG-like jellyroll fold" evidence="5">
    <location>
        <begin position="267"/>
        <end position="401"/>
    </location>
</feature>
<accession>A0ABR8FTX0</accession>
<gene>
    <name evidence="6" type="ORF">H6G74_08555</name>
</gene>
<feature type="region of interest" description="Disordered" evidence="3">
    <location>
        <begin position="603"/>
        <end position="627"/>
    </location>
</feature>
<keyword evidence="4" id="KW-0812">Transmembrane</keyword>
<dbReference type="PANTHER" id="PTHR42535">
    <property type="entry name" value="OOKINETE PROTEIN, PUTATIVE-RELATED"/>
    <property type="match status" value="1"/>
</dbReference>
<dbReference type="SMART" id="SM00560">
    <property type="entry name" value="LamGL"/>
    <property type="match status" value="2"/>
</dbReference>